<reference evidence="2 3" key="1">
    <citation type="submission" date="2022-07" db="EMBL/GenBank/DDBJ databases">
        <title>Novel species in genus Arthrobacter.</title>
        <authorList>
            <person name="Liu Y."/>
        </authorList>
    </citation>
    <scope>NUCLEOTIDE SEQUENCE [LARGE SCALE GENOMIC DNA]</scope>
    <source>
        <strain evidence="3">zg-Y859</strain>
    </source>
</reference>
<sequence>MPLVTRFLAGVLLANAVPHGVSAVQGRRFPTPFANPPGVGLSGPMANAVWSALNAAGGIALLGRTPAGPRERISLLTGAVAMTFFLAHYFGKSPQDN</sequence>
<comment type="caution">
    <text evidence="2">The sequence shown here is derived from an EMBL/GenBank/DDBJ whole genome shotgun (WGS) entry which is preliminary data.</text>
</comment>
<keyword evidence="1" id="KW-0472">Membrane</keyword>
<name>A0ABT1NRX6_9MICC</name>
<feature type="transmembrane region" description="Helical" evidence="1">
    <location>
        <begin position="73"/>
        <end position="91"/>
    </location>
</feature>
<keyword evidence="3" id="KW-1185">Reference proteome</keyword>
<evidence type="ECO:0000313" key="3">
    <source>
        <dbReference type="Proteomes" id="UP001206924"/>
    </source>
</evidence>
<keyword evidence="1" id="KW-1133">Transmembrane helix</keyword>
<keyword evidence="1" id="KW-0812">Transmembrane</keyword>
<dbReference type="EMBL" id="JANFLP010000010">
    <property type="protein sequence ID" value="MCQ1950479.1"/>
    <property type="molecule type" value="Genomic_DNA"/>
</dbReference>
<evidence type="ECO:0000256" key="1">
    <source>
        <dbReference type="SAM" id="Phobius"/>
    </source>
</evidence>
<evidence type="ECO:0000313" key="2">
    <source>
        <dbReference type="EMBL" id="MCQ1950479.1"/>
    </source>
</evidence>
<proteinExistence type="predicted"/>
<gene>
    <name evidence="2" type="ORF">NNX28_11115</name>
</gene>
<dbReference type="RefSeq" id="WP_255865784.1">
    <property type="nucleotide sequence ID" value="NZ_CP104263.1"/>
</dbReference>
<organism evidence="2 3">
    <name type="scientific">Arthrobacter jinronghuae</name>
    <dbReference type="NCBI Taxonomy" id="2964609"/>
    <lineage>
        <taxon>Bacteria</taxon>
        <taxon>Bacillati</taxon>
        <taxon>Actinomycetota</taxon>
        <taxon>Actinomycetes</taxon>
        <taxon>Micrococcales</taxon>
        <taxon>Micrococcaceae</taxon>
        <taxon>Arthrobacter</taxon>
    </lineage>
</organism>
<dbReference type="Proteomes" id="UP001206924">
    <property type="component" value="Unassembled WGS sequence"/>
</dbReference>
<accession>A0ABT1NRX6</accession>
<protein>
    <submittedName>
        <fullName evidence="2">Uncharacterized protein</fullName>
    </submittedName>
</protein>
<feature type="transmembrane region" description="Helical" evidence="1">
    <location>
        <begin position="39"/>
        <end position="61"/>
    </location>
</feature>